<name>A0A2S0VW71_9ALTE</name>
<proteinExistence type="predicted"/>
<dbReference type="OrthoDB" id="1438245at2"/>
<dbReference type="AlphaFoldDB" id="A0A2S0VW71"/>
<reference evidence="1 2" key="1">
    <citation type="submission" date="2018-01" db="EMBL/GenBank/DDBJ databases">
        <title>Genome sequence of a Cantenovulum-like bacteria.</title>
        <authorList>
            <person name="Tan W.R."/>
            <person name="Lau N.-S."/>
            <person name="Go F."/>
            <person name="Amirul A.-A.A."/>
        </authorList>
    </citation>
    <scope>NUCLEOTIDE SEQUENCE [LARGE SCALE GENOMIC DNA]</scope>
    <source>
        <strain evidence="1 2">CCB-QB4</strain>
    </source>
</reference>
<accession>A0A2S0VW71</accession>
<keyword evidence="2" id="KW-1185">Reference proteome</keyword>
<dbReference type="RefSeq" id="WP_108604526.1">
    <property type="nucleotide sequence ID" value="NZ_CP026604.1"/>
</dbReference>
<dbReference type="KEGG" id="cate:C2869_19570"/>
<evidence type="ECO:0000313" key="2">
    <source>
        <dbReference type="Proteomes" id="UP000244441"/>
    </source>
</evidence>
<evidence type="ECO:0000313" key="1">
    <source>
        <dbReference type="EMBL" id="AWB68467.1"/>
    </source>
</evidence>
<dbReference type="Proteomes" id="UP000244441">
    <property type="component" value="Chromosome"/>
</dbReference>
<organism evidence="1 2">
    <name type="scientific">Saccharobesus litoralis</name>
    <dbReference type="NCBI Taxonomy" id="2172099"/>
    <lineage>
        <taxon>Bacteria</taxon>
        <taxon>Pseudomonadati</taxon>
        <taxon>Pseudomonadota</taxon>
        <taxon>Gammaproteobacteria</taxon>
        <taxon>Alteromonadales</taxon>
        <taxon>Alteromonadaceae</taxon>
        <taxon>Saccharobesus</taxon>
    </lineage>
</organism>
<dbReference type="EMBL" id="CP026604">
    <property type="protein sequence ID" value="AWB68467.1"/>
    <property type="molecule type" value="Genomic_DNA"/>
</dbReference>
<sequence>MTFQVTDRIKIDGNKLPLHSFPLESYLSLMDITIENDIDCTAMAFRSYFATWEIVDSHLYLIYLSKGFSHDTEFGLNSIFPSYADRVFAHWYTGTLSVPLGEIVYDGSRKFGPVHKYANYLKIVVKQGKVIKQYESDKDYE</sequence>
<gene>
    <name evidence="1" type="ORF">C2869_19570</name>
</gene>
<protein>
    <submittedName>
        <fullName evidence="1">Uncharacterized protein</fullName>
    </submittedName>
</protein>